<sequence>MPYSIDISAAWLIIDKLSEEWTKRNRPISIEVIYDCGAYETKVETW</sequence>
<proteinExistence type="predicted"/>
<dbReference type="EMBL" id="BARW01025349">
    <property type="protein sequence ID" value="GAJ07602.1"/>
    <property type="molecule type" value="Genomic_DNA"/>
</dbReference>
<comment type="caution">
    <text evidence="1">The sequence shown here is derived from an EMBL/GenBank/DDBJ whole genome shotgun (WGS) entry which is preliminary data.</text>
</comment>
<reference evidence="1" key="1">
    <citation type="journal article" date="2014" name="Front. Microbiol.">
        <title>High frequency of phylogenetically diverse reductive dehalogenase-homologous genes in deep subseafloor sedimentary metagenomes.</title>
        <authorList>
            <person name="Kawai M."/>
            <person name="Futagami T."/>
            <person name="Toyoda A."/>
            <person name="Takaki Y."/>
            <person name="Nishi S."/>
            <person name="Hori S."/>
            <person name="Arai W."/>
            <person name="Tsubouchi T."/>
            <person name="Morono Y."/>
            <person name="Uchiyama I."/>
            <person name="Ito T."/>
            <person name="Fujiyama A."/>
            <person name="Inagaki F."/>
            <person name="Takami H."/>
        </authorList>
    </citation>
    <scope>NUCLEOTIDE SEQUENCE</scope>
    <source>
        <strain evidence="1">Expedition CK06-06</strain>
    </source>
</reference>
<feature type="non-terminal residue" evidence="1">
    <location>
        <position position="46"/>
    </location>
</feature>
<gene>
    <name evidence="1" type="ORF">S12H4_41569</name>
</gene>
<evidence type="ECO:0000313" key="1">
    <source>
        <dbReference type="EMBL" id="GAJ07602.1"/>
    </source>
</evidence>
<dbReference type="AlphaFoldDB" id="X1UVH0"/>
<protein>
    <submittedName>
        <fullName evidence="1">Uncharacterized protein</fullName>
    </submittedName>
</protein>
<accession>X1UVH0</accession>
<name>X1UVH0_9ZZZZ</name>
<organism evidence="1">
    <name type="scientific">marine sediment metagenome</name>
    <dbReference type="NCBI Taxonomy" id="412755"/>
    <lineage>
        <taxon>unclassified sequences</taxon>
        <taxon>metagenomes</taxon>
        <taxon>ecological metagenomes</taxon>
    </lineage>
</organism>